<feature type="non-terminal residue" evidence="1">
    <location>
        <position position="353"/>
    </location>
</feature>
<dbReference type="GeneID" id="14883605"/>
<name>A0A0A1TVS3_ENTIV</name>
<organism evidence="1 2">
    <name type="scientific">Entamoeba invadens IP1</name>
    <dbReference type="NCBI Taxonomy" id="370355"/>
    <lineage>
        <taxon>Eukaryota</taxon>
        <taxon>Amoebozoa</taxon>
        <taxon>Evosea</taxon>
        <taxon>Archamoebae</taxon>
        <taxon>Mastigamoebida</taxon>
        <taxon>Entamoebidae</taxon>
        <taxon>Entamoeba</taxon>
    </lineage>
</organism>
<gene>
    <name evidence="1" type="ORF">EIN_171470</name>
</gene>
<reference evidence="1 2" key="1">
    <citation type="submission" date="2012-10" db="EMBL/GenBank/DDBJ databases">
        <authorList>
            <person name="Zafar N."/>
            <person name="Inman J."/>
            <person name="Hall N."/>
            <person name="Lorenzi H."/>
            <person name="Caler E."/>
        </authorList>
    </citation>
    <scope>NUCLEOTIDE SEQUENCE [LARGE SCALE GENOMIC DNA]</scope>
    <source>
        <strain evidence="1 2">IP1</strain>
    </source>
</reference>
<dbReference type="Proteomes" id="UP000014680">
    <property type="component" value="Unassembled WGS sequence"/>
</dbReference>
<accession>A0A0A1TVS3</accession>
<keyword evidence="2" id="KW-1185">Reference proteome</keyword>
<dbReference type="EMBL" id="KB207112">
    <property type="protein sequence ID" value="ELP84572.1"/>
    <property type="molecule type" value="Genomic_DNA"/>
</dbReference>
<dbReference type="RefSeq" id="XP_004183918.1">
    <property type="nucleotide sequence ID" value="XM_004183870.1"/>
</dbReference>
<protein>
    <recommendedName>
        <fullName evidence="3">Arrestin C-terminal-like domain-containing protein</fullName>
    </recommendedName>
</protein>
<dbReference type="InterPro" id="IPR014752">
    <property type="entry name" value="Arrestin-like_C"/>
</dbReference>
<proteinExistence type="predicted"/>
<sequence>MSKGELTSSQVTFTNGQTLGEPIEGYITLCFDDPIFVTSIAVELSSVIYTGVNTLGGIASVLPDEDTNEKSWSSVSRKVKMSKEFQVVSPHYVMDERITEIPPGTHKFAFRISAGEFTHGVSVFENSVGICYEITPIIYALKNKKITGKHCVVPLIYTNTNLPTELCDPVYTKKEYNKYVLDISCDVGSAFQGASLTGKFSVTNRSKTSIERVSVFFATFASDSLNKTQSKRINSSSSIYNIPVGTSTFTYKMNVPMTTPPDMTDAPMRMTNMLVIEFSKGTVKKQNKRIVLPVYIVARPANSRNAEEFMKAMNLDAMKITPFNEVPFGLPPKYSALCPQGVEEAVLQNGDPI</sequence>
<dbReference type="VEuPathDB" id="AmoebaDB:EIN_171470"/>
<dbReference type="KEGG" id="eiv:EIN_171470"/>
<evidence type="ECO:0000313" key="2">
    <source>
        <dbReference type="Proteomes" id="UP000014680"/>
    </source>
</evidence>
<evidence type="ECO:0008006" key="3">
    <source>
        <dbReference type="Google" id="ProtNLM"/>
    </source>
</evidence>
<evidence type="ECO:0000313" key="1">
    <source>
        <dbReference type="EMBL" id="ELP84572.1"/>
    </source>
</evidence>
<feature type="non-terminal residue" evidence="1">
    <location>
        <position position="1"/>
    </location>
</feature>
<dbReference type="OrthoDB" id="26770at2759"/>
<dbReference type="AlphaFoldDB" id="A0A0A1TVS3"/>
<dbReference type="Gene3D" id="2.60.40.640">
    <property type="match status" value="1"/>
</dbReference>